<dbReference type="InterPro" id="IPR046249">
    <property type="entry name" value="DUF6282"/>
</dbReference>
<name>A0A9X1DE76_9SPHN</name>
<accession>A0A9X1DE76</accession>
<evidence type="ECO:0000313" key="2">
    <source>
        <dbReference type="Proteomes" id="UP001138757"/>
    </source>
</evidence>
<reference evidence="1" key="1">
    <citation type="submission" date="2021-05" db="EMBL/GenBank/DDBJ databases">
        <title>Genome of Sphingobium sp. strain.</title>
        <authorList>
            <person name="Fan R."/>
        </authorList>
    </citation>
    <scope>NUCLEOTIDE SEQUENCE</scope>
    <source>
        <strain evidence="1">H33</strain>
    </source>
</reference>
<dbReference type="AlphaFoldDB" id="A0A9X1DE76"/>
<gene>
    <name evidence="1" type="ORF">KK488_15205</name>
</gene>
<sequence>MTDTLTRSDENLEDRITRLLVGAVDLHCHSGPSVMARDINHIEAIEEVAAAGFRGMLIKDHYYSATPITELLKQTHGHLGVDLYSGVPLNNANGGFNKHAVDAGCSLGANLVWMPTFSSKNHYDSPYGIKAGFPHTIKKMIPFEPLTPLDENGNIKDEVKEVLDLVAQYDVILSGGHMHVSEIFKVFEEAKKRGVKKLLVNHPTFILEFTHKDISEIVRLYDAYIEHSLCMYIPLTRRPKAMYPPEELDALIKAAGVNRTILASDMGQKNNDHPVYGFREVIRECIELGYSDEDIKLMISGNPLRLLGIEE</sequence>
<protein>
    <submittedName>
        <fullName evidence="1">Uncharacterized protein</fullName>
    </submittedName>
</protein>
<evidence type="ECO:0000313" key="1">
    <source>
        <dbReference type="EMBL" id="MBT2188302.1"/>
    </source>
</evidence>
<dbReference type="InterPro" id="IPR032466">
    <property type="entry name" value="Metal_Hydrolase"/>
</dbReference>
<dbReference type="EMBL" id="JAHGAW010000010">
    <property type="protein sequence ID" value="MBT2188302.1"/>
    <property type="molecule type" value="Genomic_DNA"/>
</dbReference>
<dbReference type="RefSeq" id="WP_214624559.1">
    <property type="nucleotide sequence ID" value="NZ_JAHGAW010000010.1"/>
</dbReference>
<proteinExistence type="predicted"/>
<organism evidence="1 2">
    <name type="scientific">Sphingobium nicotianae</name>
    <dbReference type="NCBI Taxonomy" id="2782607"/>
    <lineage>
        <taxon>Bacteria</taxon>
        <taxon>Pseudomonadati</taxon>
        <taxon>Pseudomonadota</taxon>
        <taxon>Alphaproteobacteria</taxon>
        <taxon>Sphingomonadales</taxon>
        <taxon>Sphingomonadaceae</taxon>
        <taxon>Sphingobium</taxon>
    </lineage>
</organism>
<dbReference type="Proteomes" id="UP001138757">
    <property type="component" value="Unassembled WGS sequence"/>
</dbReference>
<dbReference type="Gene3D" id="3.20.20.140">
    <property type="entry name" value="Metal-dependent hydrolases"/>
    <property type="match status" value="1"/>
</dbReference>
<comment type="caution">
    <text evidence="1">The sequence shown here is derived from an EMBL/GenBank/DDBJ whole genome shotgun (WGS) entry which is preliminary data.</text>
</comment>
<dbReference type="SUPFAM" id="SSF51556">
    <property type="entry name" value="Metallo-dependent hydrolases"/>
    <property type="match status" value="1"/>
</dbReference>
<keyword evidence="2" id="KW-1185">Reference proteome</keyword>
<dbReference type="Pfam" id="PF19799">
    <property type="entry name" value="DUF6282"/>
    <property type="match status" value="1"/>
</dbReference>